<dbReference type="NCBIfam" id="NF006836">
    <property type="entry name" value="PRK09357.1-1"/>
    <property type="match status" value="1"/>
</dbReference>
<keyword evidence="4 6" id="KW-0378">Hydrolase</keyword>
<reference evidence="8 9" key="1">
    <citation type="submission" date="2024-09" db="EMBL/GenBank/DDBJ databases">
        <authorList>
            <person name="Sun Q."/>
            <person name="Mori K."/>
        </authorList>
    </citation>
    <scope>NUCLEOTIDE SEQUENCE [LARGE SCALE GENOMIC DNA]</scope>
    <source>
        <strain evidence="8 9">TBRC 3947</strain>
    </source>
</reference>
<feature type="binding site" evidence="6">
    <location>
        <position position="150"/>
    </location>
    <ligand>
        <name>Zn(2+)</name>
        <dbReference type="ChEBI" id="CHEBI:29105"/>
        <label>2</label>
    </ligand>
</feature>
<gene>
    <name evidence="6" type="primary">pyrC</name>
    <name evidence="8" type="ORF">ACFFIA_28710</name>
</gene>
<dbReference type="CDD" id="cd01317">
    <property type="entry name" value="DHOase_IIa"/>
    <property type="match status" value="1"/>
</dbReference>
<dbReference type="Gene3D" id="3.20.20.140">
    <property type="entry name" value="Metal-dependent hydrolases"/>
    <property type="match status" value="1"/>
</dbReference>
<comment type="similarity">
    <text evidence="2 6">Belongs to the metallo-dependent hydrolases superfamily. DHOase family. Class I DHOase subfamily.</text>
</comment>
<feature type="binding site" evidence="6">
    <location>
        <position position="307"/>
    </location>
    <ligand>
        <name>substrate</name>
    </ligand>
</feature>
<dbReference type="EMBL" id="JBHLUH010000060">
    <property type="protein sequence ID" value="MFC0531635.1"/>
    <property type="molecule type" value="Genomic_DNA"/>
</dbReference>
<dbReference type="Gene3D" id="2.30.40.10">
    <property type="entry name" value="Urease, subunit C, domain 1"/>
    <property type="match status" value="1"/>
</dbReference>
<evidence type="ECO:0000256" key="2">
    <source>
        <dbReference type="ARBA" id="ARBA00010286"/>
    </source>
</evidence>
<comment type="catalytic activity">
    <reaction evidence="6">
        <text>(S)-dihydroorotate + H2O = N-carbamoyl-L-aspartate + H(+)</text>
        <dbReference type="Rhea" id="RHEA:24296"/>
        <dbReference type="ChEBI" id="CHEBI:15377"/>
        <dbReference type="ChEBI" id="CHEBI:15378"/>
        <dbReference type="ChEBI" id="CHEBI:30864"/>
        <dbReference type="ChEBI" id="CHEBI:32814"/>
        <dbReference type="EC" id="3.5.2.3"/>
    </reaction>
</comment>
<evidence type="ECO:0000256" key="4">
    <source>
        <dbReference type="ARBA" id="ARBA00022801"/>
    </source>
</evidence>
<keyword evidence="5 6" id="KW-0665">Pyrimidine biosynthesis</keyword>
<dbReference type="HAMAP" id="MF_00220_B">
    <property type="entry name" value="PyrC_classI_B"/>
    <property type="match status" value="1"/>
</dbReference>
<dbReference type="EC" id="3.5.2.3" evidence="6"/>
<feature type="binding site" evidence="6">
    <location>
        <begin position="58"/>
        <end position="60"/>
    </location>
    <ligand>
        <name>substrate</name>
    </ligand>
</feature>
<evidence type="ECO:0000313" key="8">
    <source>
        <dbReference type="EMBL" id="MFC0531635.1"/>
    </source>
</evidence>
<dbReference type="InterPro" id="IPR011059">
    <property type="entry name" value="Metal-dep_hydrolase_composite"/>
</dbReference>
<dbReference type="InterPro" id="IPR024403">
    <property type="entry name" value="DHOase_cat"/>
</dbReference>
<dbReference type="RefSeq" id="WP_377256386.1">
    <property type="nucleotide sequence ID" value="NZ_JBHLUH010000060.1"/>
</dbReference>
<dbReference type="InterPro" id="IPR050138">
    <property type="entry name" value="DHOase/Allantoinase_Hydrolase"/>
</dbReference>
<evidence type="ECO:0000313" key="9">
    <source>
        <dbReference type="Proteomes" id="UP001589867"/>
    </source>
</evidence>
<feature type="binding site" evidence="6">
    <location>
        <position position="177"/>
    </location>
    <ligand>
        <name>Zn(2+)</name>
        <dbReference type="ChEBI" id="CHEBI:29105"/>
        <label>2</label>
    </ligand>
</feature>
<dbReference type="PROSITE" id="PS00483">
    <property type="entry name" value="DIHYDROOROTASE_2"/>
    <property type="match status" value="1"/>
</dbReference>
<feature type="binding site" evidence="6">
    <location>
        <position position="58"/>
    </location>
    <ligand>
        <name>Zn(2+)</name>
        <dbReference type="ChEBI" id="CHEBI:29105"/>
        <label>1</label>
    </ligand>
</feature>
<dbReference type="PANTHER" id="PTHR43668">
    <property type="entry name" value="ALLANTOINASE"/>
    <property type="match status" value="1"/>
</dbReference>
<evidence type="ECO:0000256" key="5">
    <source>
        <dbReference type="ARBA" id="ARBA00022975"/>
    </source>
</evidence>
<dbReference type="PANTHER" id="PTHR43668:SF2">
    <property type="entry name" value="ALLANTOINASE"/>
    <property type="match status" value="1"/>
</dbReference>
<comment type="caution">
    <text evidence="8">The sequence shown here is derived from an EMBL/GenBank/DDBJ whole genome shotgun (WGS) entry which is preliminary data.</text>
</comment>
<sequence>MSSLLVTGARILGGRPADLLIRGGIIVEMGSLPGTRADAVLDADGLVALPGLVDLHTHLREPGREVAETVSTGTRAAAGGGYTAVHAMANTDPVADTPQRVEHVYDLGRRDGHCDVMPVGAVTLGLAGTEIADLEGMAQSRARVRIFSDDGRCVSDPVIMRSALVRATALDGVVAQHAQDQDLAGVGQANAGEAARLLGVQPWPSVGEEVIVARDCLLARDAGARLHVCHVSTAGTVDVIRWAKQRGIRVTAEVTPHHLMLTDARTAEADTRFKVNPPLRSREDVVALRAALADGTIDVVATDHAPHPMVDKAQEWTAAPVGMTGLETALAVVAEVMLSGGAMSWGDIAACMSHRPAAIAGIAHLHGRQLEVGAPANLCLVDSGGNWVVDPDKRFSRSGNTPFAGHRFSHRVVATILRGTISHQQVATSST</sequence>
<dbReference type="NCBIfam" id="TIGR00857">
    <property type="entry name" value="pyrC_multi"/>
    <property type="match status" value="1"/>
</dbReference>
<dbReference type="InterPro" id="IPR032466">
    <property type="entry name" value="Metal_Hydrolase"/>
</dbReference>
<evidence type="ECO:0000259" key="7">
    <source>
        <dbReference type="Pfam" id="PF12890"/>
    </source>
</evidence>
<comment type="caution">
    <text evidence="6">Lacks conserved residue(s) required for the propagation of feature annotation.</text>
</comment>
<dbReference type="InterPro" id="IPR004722">
    <property type="entry name" value="DHOase"/>
</dbReference>
<evidence type="ECO:0000256" key="3">
    <source>
        <dbReference type="ARBA" id="ARBA00022723"/>
    </source>
</evidence>
<feature type="binding site" evidence="6">
    <location>
        <position position="56"/>
    </location>
    <ligand>
        <name>Zn(2+)</name>
        <dbReference type="ChEBI" id="CHEBI:29105"/>
        <label>1</label>
    </ligand>
</feature>
<protein>
    <recommendedName>
        <fullName evidence="6">Dihydroorotase</fullName>
        <shortName evidence="6">DHOase</shortName>
        <ecNumber evidence="6">3.5.2.3</ecNumber>
    </recommendedName>
</protein>
<feature type="binding site" evidence="6">
    <location>
        <position position="276"/>
    </location>
    <ligand>
        <name>substrate</name>
    </ligand>
</feature>
<dbReference type="InterPro" id="IPR002195">
    <property type="entry name" value="Dihydroorotase_CS"/>
</dbReference>
<feature type="domain" description="Dihydroorotase catalytic" evidence="7">
    <location>
        <begin position="47"/>
        <end position="233"/>
    </location>
</feature>
<feature type="binding site" evidence="6">
    <location>
        <position position="90"/>
    </location>
    <ligand>
        <name>substrate</name>
    </ligand>
</feature>
<dbReference type="SUPFAM" id="SSF51338">
    <property type="entry name" value="Composite domain of metallo-dependent hydrolases"/>
    <property type="match status" value="1"/>
</dbReference>
<feature type="binding site" evidence="6">
    <location>
        <position position="303"/>
    </location>
    <ligand>
        <name>Zn(2+)</name>
        <dbReference type="ChEBI" id="CHEBI:29105"/>
        <label>1</label>
    </ligand>
</feature>
<accession>A0ABV6MA97</accession>
<keyword evidence="6" id="KW-0862">Zinc</keyword>
<dbReference type="Pfam" id="PF12890">
    <property type="entry name" value="DHOase"/>
    <property type="match status" value="1"/>
</dbReference>
<comment type="cofactor">
    <cofactor evidence="6">
        <name>Zn(2+)</name>
        <dbReference type="ChEBI" id="CHEBI:29105"/>
    </cofactor>
    <text evidence="6">Binds 2 Zn(2+) ions per subunit.</text>
</comment>
<feature type="active site" evidence="6">
    <location>
        <position position="303"/>
    </location>
</feature>
<dbReference type="GO" id="GO:0004151">
    <property type="term" value="F:dihydroorotase activity"/>
    <property type="evidence" value="ECO:0007669"/>
    <property type="project" value="UniProtKB-EC"/>
</dbReference>
<evidence type="ECO:0000256" key="1">
    <source>
        <dbReference type="ARBA" id="ARBA00002368"/>
    </source>
</evidence>
<dbReference type="Proteomes" id="UP001589867">
    <property type="component" value="Unassembled WGS sequence"/>
</dbReference>
<name>A0ABV6MA97_9ACTN</name>
<feature type="binding site" evidence="6">
    <location>
        <position position="230"/>
    </location>
    <ligand>
        <name>Zn(2+)</name>
        <dbReference type="ChEBI" id="CHEBI:29105"/>
        <label>2</label>
    </ligand>
</feature>
<comment type="function">
    <text evidence="1 6">Catalyzes the reversible cyclization of carbamoyl aspartate to dihydroorotate.</text>
</comment>
<proteinExistence type="inferred from homology"/>
<keyword evidence="3 6" id="KW-0479">Metal-binding</keyword>
<evidence type="ECO:0000256" key="6">
    <source>
        <dbReference type="HAMAP-Rule" id="MF_00220"/>
    </source>
</evidence>
<comment type="pathway">
    <text evidence="6">Pyrimidine metabolism; UMP biosynthesis via de novo pathway; (S)-dihydroorotate from bicarbonate: step 3/3.</text>
</comment>
<keyword evidence="9" id="KW-1185">Reference proteome</keyword>
<dbReference type="SUPFAM" id="SSF51556">
    <property type="entry name" value="Metallo-dependent hydrolases"/>
    <property type="match status" value="1"/>
</dbReference>
<feature type="binding site" evidence="6">
    <location>
        <position position="150"/>
    </location>
    <ligand>
        <name>Zn(2+)</name>
        <dbReference type="ChEBI" id="CHEBI:29105"/>
        <label>1</label>
    </ligand>
</feature>
<organism evidence="8 9">
    <name type="scientific">Phytohabitans kaempferiae</name>
    <dbReference type="NCBI Taxonomy" id="1620943"/>
    <lineage>
        <taxon>Bacteria</taxon>
        <taxon>Bacillati</taxon>
        <taxon>Actinomycetota</taxon>
        <taxon>Actinomycetes</taxon>
        <taxon>Micromonosporales</taxon>
        <taxon>Micromonosporaceae</taxon>
    </lineage>
</organism>